<evidence type="ECO:0000313" key="3">
    <source>
        <dbReference type="Proteomes" id="UP001164459"/>
    </source>
</evidence>
<accession>A0ABY7GXS5</accession>
<protein>
    <submittedName>
        <fullName evidence="2">Uncharacterized protein</fullName>
    </submittedName>
</protein>
<organism evidence="2 3">
    <name type="scientific">Nannocystis punicea</name>
    <dbReference type="NCBI Taxonomy" id="2995304"/>
    <lineage>
        <taxon>Bacteria</taxon>
        <taxon>Pseudomonadati</taxon>
        <taxon>Myxococcota</taxon>
        <taxon>Polyangia</taxon>
        <taxon>Nannocystales</taxon>
        <taxon>Nannocystaceae</taxon>
        <taxon>Nannocystis</taxon>
    </lineage>
</organism>
<gene>
    <name evidence="2" type="ORF">O0S08_36840</name>
</gene>
<proteinExistence type="predicted"/>
<dbReference type="RefSeq" id="WP_269034145.1">
    <property type="nucleotide sequence ID" value="NZ_CP114040.1"/>
</dbReference>
<keyword evidence="3" id="KW-1185">Reference proteome</keyword>
<reference evidence="2" key="1">
    <citation type="submission" date="2022-11" db="EMBL/GenBank/DDBJ databases">
        <title>Minimal conservation of predation-associated metabolite biosynthetic gene clusters underscores biosynthetic potential of Myxococcota including descriptions for ten novel species: Archangium lansinium sp. nov., Myxococcus landrumus sp. nov., Nannocystis bai.</title>
        <authorList>
            <person name="Ahearne A."/>
            <person name="Stevens C."/>
            <person name="Dowd S."/>
        </authorList>
    </citation>
    <scope>NUCLEOTIDE SEQUENCE</scope>
    <source>
        <strain evidence="2">Fl3</strain>
    </source>
</reference>
<feature type="region of interest" description="Disordered" evidence="1">
    <location>
        <begin position="1"/>
        <end position="42"/>
    </location>
</feature>
<dbReference type="EMBL" id="CP114040">
    <property type="protein sequence ID" value="WAS91783.1"/>
    <property type="molecule type" value="Genomic_DNA"/>
</dbReference>
<evidence type="ECO:0000256" key="1">
    <source>
        <dbReference type="SAM" id="MobiDB-lite"/>
    </source>
</evidence>
<sequence>MEATTDTTAIGAPGEPPPTAPDALPGNITAEARTTRHGDSST</sequence>
<name>A0ABY7GXS5_9BACT</name>
<dbReference type="Proteomes" id="UP001164459">
    <property type="component" value="Chromosome"/>
</dbReference>
<evidence type="ECO:0000313" key="2">
    <source>
        <dbReference type="EMBL" id="WAS91783.1"/>
    </source>
</evidence>
<feature type="compositionally biased region" description="Basic and acidic residues" evidence="1">
    <location>
        <begin position="33"/>
        <end position="42"/>
    </location>
</feature>